<comment type="caution">
    <text evidence="8">The sequence shown here is derived from an EMBL/GenBank/DDBJ whole genome shotgun (WGS) entry which is preliminary data.</text>
</comment>
<feature type="zinc finger region" description="C3H1-type" evidence="5">
    <location>
        <begin position="122"/>
        <end position="150"/>
    </location>
</feature>
<dbReference type="Proteomes" id="UP000245207">
    <property type="component" value="Unassembled WGS sequence"/>
</dbReference>
<feature type="region of interest" description="Disordered" evidence="6">
    <location>
        <begin position="172"/>
        <end position="191"/>
    </location>
</feature>
<accession>A0A2U1M3X6</accession>
<feature type="domain" description="C3H1-type" evidence="7">
    <location>
        <begin position="58"/>
        <end position="85"/>
    </location>
</feature>
<feature type="zinc finger region" description="C3H1-type" evidence="5">
    <location>
        <begin position="58"/>
        <end position="85"/>
    </location>
</feature>
<dbReference type="SUPFAM" id="SSF90229">
    <property type="entry name" value="CCCH zinc finger"/>
    <property type="match status" value="2"/>
</dbReference>
<dbReference type="InterPro" id="IPR036855">
    <property type="entry name" value="Znf_CCCH_sf"/>
</dbReference>
<dbReference type="PROSITE" id="PS50103">
    <property type="entry name" value="ZF_C3H1"/>
    <property type="match status" value="2"/>
</dbReference>
<dbReference type="InterPro" id="IPR000571">
    <property type="entry name" value="Znf_CCCH"/>
</dbReference>
<keyword evidence="4 5" id="KW-0862">Zinc</keyword>
<reference evidence="8 9" key="1">
    <citation type="journal article" date="2018" name="Mol. Plant">
        <title>The genome of Artemisia annua provides insight into the evolution of Asteraceae family and artemisinin biosynthesis.</title>
        <authorList>
            <person name="Shen Q."/>
            <person name="Zhang L."/>
            <person name="Liao Z."/>
            <person name="Wang S."/>
            <person name="Yan T."/>
            <person name="Shi P."/>
            <person name="Liu M."/>
            <person name="Fu X."/>
            <person name="Pan Q."/>
            <person name="Wang Y."/>
            <person name="Lv Z."/>
            <person name="Lu X."/>
            <person name="Zhang F."/>
            <person name="Jiang W."/>
            <person name="Ma Y."/>
            <person name="Chen M."/>
            <person name="Hao X."/>
            <person name="Li L."/>
            <person name="Tang Y."/>
            <person name="Lv G."/>
            <person name="Zhou Y."/>
            <person name="Sun X."/>
            <person name="Brodelius P.E."/>
            <person name="Rose J.K.C."/>
            <person name="Tang K."/>
        </authorList>
    </citation>
    <scope>NUCLEOTIDE SEQUENCE [LARGE SCALE GENOMIC DNA]</scope>
    <source>
        <strain evidence="9">cv. Huhao1</strain>
        <tissue evidence="8">Leaf</tissue>
    </source>
</reference>
<dbReference type="PANTHER" id="PTHR12547:SF156">
    <property type="entry name" value="ZINC FINGER CCCH DOMAIN-CONTAINING PROTEIN 12"/>
    <property type="match status" value="1"/>
</dbReference>
<gene>
    <name evidence="8" type="ORF">CTI12_AA422430</name>
</gene>
<keyword evidence="3 5" id="KW-0863">Zinc-finger</keyword>
<protein>
    <submittedName>
        <fullName evidence="8">Zinc finger, CCCH-type</fullName>
    </submittedName>
</protein>
<dbReference type="GO" id="GO:0003729">
    <property type="term" value="F:mRNA binding"/>
    <property type="evidence" value="ECO:0007669"/>
    <property type="project" value="InterPro"/>
</dbReference>
<evidence type="ECO:0000313" key="9">
    <source>
        <dbReference type="Proteomes" id="UP000245207"/>
    </source>
</evidence>
<dbReference type="EMBL" id="PKPP01006611">
    <property type="protein sequence ID" value="PWA55952.1"/>
    <property type="molecule type" value="Genomic_DNA"/>
</dbReference>
<evidence type="ECO:0000256" key="1">
    <source>
        <dbReference type="ARBA" id="ARBA00022723"/>
    </source>
</evidence>
<dbReference type="AlphaFoldDB" id="A0A2U1M3X6"/>
<evidence type="ECO:0000256" key="2">
    <source>
        <dbReference type="ARBA" id="ARBA00022737"/>
    </source>
</evidence>
<evidence type="ECO:0000256" key="6">
    <source>
        <dbReference type="SAM" id="MobiDB-lite"/>
    </source>
</evidence>
<evidence type="ECO:0000313" key="8">
    <source>
        <dbReference type="EMBL" id="PWA55952.1"/>
    </source>
</evidence>
<dbReference type="InterPro" id="IPR045877">
    <property type="entry name" value="ZFP36-like"/>
</dbReference>
<dbReference type="Gene3D" id="4.10.1000.10">
    <property type="entry name" value="Zinc finger, CCCH-type"/>
    <property type="match status" value="1"/>
</dbReference>
<sequence>MDSFRYDGNVIHIIGGDDKPVSATGNEYDKASGGTTSNLSYGGNAIAANKSIAIQKLLFRTIWCVEFRSGTCQNATNCNFAHSSSEFRSLQQNYDDFGLASEHKHLLDKLRESFPQFGTSIDRSLKHCKKFYSEEGCPFGDGCPYVHDLESKYRERTTIVVSGGRYSYVKRDRRDTATSSTNTAPVAPQPLPVAEADATVKPPNWRTRICMKWEYSGYCWFGSRFHAIKVKGCPPPFILH</sequence>
<evidence type="ECO:0000256" key="5">
    <source>
        <dbReference type="PROSITE-ProRule" id="PRU00723"/>
    </source>
</evidence>
<evidence type="ECO:0000256" key="4">
    <source>
        <dbReference type="ARBA" id="ARBA00022833"/>
    </source>
</evidence>
<proteinExistence type="predicted"/>
<dbReference type="GO" id="GO:0008270">
    <property type="term" value="F:zinc ion binding"/>
    <property type="evidence" value="ECO:0007669"/>
    <property type="project" value="UniProtKB-KW"/>
</dbReference>
<organism evidence="8 9">
    <name type="scientific">Artemisia annua</name>
    <name type="common">Sweet wormwood</name>
    <dbReference type="NCBI Taxonomy" id="35608"/>
    <lineage>
        <taxon>Eukaryota</taxon>
        <taxon>Viridiplantae</taxon>
        <taxon>Streptophyta</taxon>
        <taxon>Embryophyta</taxon>
        <taxon>Tracheophyta</taxon>
        <taxon>Spermatophyta</taxon>
        <taxon>Magnoliopsida</taxon>
        <taxon>eudicotyledons</taxon>
        <taxon>Gunneridae</taxon>
        <taxon>Pentapetalae</taxon>
        <taxon>asterids</taxon>
        <taxon>campanulids</taxon>
        <taxon>Asterales</taxon>
        <taxon>Asteraceae</taxon>
        <taxon>Asteroideae</taxon>
        <taxon>Anthemideae</taxon>
        <taxon>Artemisiinae</taxon>
        <taxon>Artemisia</taxon>
    </lineage>
</organism>
<keyword evidence="2" id="KW-0677">Repeat</keyword>
<dbReference type="STRING" id="35608.A0A2U1M3X6"/>
<name>A0A2U1M3X6_ARTAN</name>
<evidence type="ECO:0000259" key="7">
    <source>
        <dbReference type="PROSITE" id="PS50103"/>
    </source>
</evidence>
<feature type="domain" description="C3H1-type" evidence="7">
    <location>
        <begin position="122"/>
        <end position="150"/>
    </location>
</feature>
<dbReference type="PANTHER" id="PTHR12547">
    <property type="entry name" value="CCCH ZINC FINGER/TIS11-RELATED"/>
    <property type="match status" value="1"/>
</dbReference>
<keyword evidence="1 5" id="KW-0479">Metal-binding</keyword>
<evidence type="ECO:0000256" key="3">
    <source>
        <dbReference type="ARBA" id="ARBA00022771"/>
    </source>
</evidence>
<keyword evidence="9" id="KW-1185">Reference proteome</keyword>
<dbReference type="OrthoDB" id="410307at2759"/>
<dbReference type="SMART" id="SM00356">
    <property type="entry name" value="ZnF_C3H1"/>
    <property type="match status" value="3"/>
</dbReference>